<proteinExistence type="predicted"/>
<dbReference type="Pfam" id="PF14223">
    <property type="entry name" value="Retrotran_gag_2"/>
    <property type="match status" value="1"/>
</dbReference>
<dbReference type="RefSeq" id="XP_056698268.1">
    <property type="nucleotide sequence ID" value="XM_056842290.1"/>
</dbReference>
<accession>A0ABM3RRL2</accession>
<evidence type="ECO:0000313" key="3">
    <source>
        <dbReference type="RefSeq" id="XP_056698268.1"/>
    </source>
</evidence>
<dbReference type="PANTHER" id="PTHR47481">
    <property type="match status" value="1"/>
</dbReference>
<dbReference type="GeneID" id="130471932"/>
<name>A0ABM3RRL2_SPIOL</name>
<evidence type="ECO:0000313" key="2">
    <source>
        <dbReference type="Proteomes" id="UP000813463"/>
    </source>
</evidence>
<dbReference type="Proteomes" id="UP000813463">
    <property type="component" value="Chromosome 4"/>
</dbReference>
<protein>
    <submittedName>
        <fullName evidence="3">Uncharacterized protein</fullName>
    </submittedName>
</protein>
<feature type="compositionally biased region" description="Polar residues" evidence="1">
    <location>
        <begin position="86"/>
        <end position="95"/>
    </location>
</feature>
<reference evidence="2" key="1">
    <citation type="journal article" date="2021" name="Nat. Commun.">
        <title>Genomic analyses provide insights into spinach domestication and the genetic basis of agronomic traits.</title>
        <authorList>
            <person name="Cai X."/>
            <person name="Sun X."/>
            <person name="Xu C."/>
            <person name="Sun H."/>
            <person name="Wang X."/>
            <person name="Ge C."/>
            <person name="Zhang Z."/>
            <person name="Wang Q."/>
            <person name="Fei Z."/>
            <person name="Jiao C."/>
            <person name="Wang Q."/>
        </authorList>
    </citation>
    <scope>NUCLEOTIDE SEQUENCE [LARGE SCALE GENOMIC DNA]</scope>
    <source>
        <strain evidence="2">cv. Varoflay</strain>
    </source>
</reference>
<feature type="compositionally biased region" description="Basic residues" evidence="1">
    <location>
        <begin position="119"/>
        <end position="129"/>
    </location>
</feature>
<sequence length="142" mass="15230">MDVHCLELKTLADQLADIGAPVSNNRLVLRIIAGLNANYDGMTISFSRAKPIPPFIEARSSLCMEERRKVHQVEHDAAINAAALLTTDSSDSHYPSANRHNHPRRGGHNCGRGNQGGKKGGRGKNRGGHNNRNSSGSPAASD</sequence>
<feature type="region of interest" description="Disordered" evidence="1">
    <location>
        <begin position="84"/>
        <end position="142"/>
    </location>
</feature>
<gene>
    <name evidence="3" type="primary">LOC130471932</name>
</gene>
<feature type="compositionally biased region" description="Gly residues" evidence="1">
    <location>
        <begin position="108"/>
        <end position="118"/>
    </location>
</feature>
<evidence type="ECO:0000256" key="1">
    <source>
        <dbReference type="SAM" id="MobiDB-lite"/>
    </source>
</evidence>
<reference evidence="3" key="2">
    <citation type="submission" date="2025-08" db="UniProtKB">
        <authorList>
            <consortium name="RefSeq"/>
        </authorList>
    </citation>
    <scope>IDENTIFICATION</scope>
    <source>
        <tissue evidence="3">Leaf</tissue>
    </source>
</reference>
<feature type="compositionally biased region" description="Low complexity" evidence="1">
    <location>
        <begin position="130"/>
        <end position="142"/>
    </location>
</feature>
<keyword evidence="2" id="KW-1185">Reference proteome</keyword>
<dbReference type="PANTHER" id="PTHR47481:SF38">
    <property type="entry name" value="POU DOMAIN, CLASS 4, TRANSCRIPTION FACTOR 1-LIKE"/>
    <property type="match status" value="1"/>
</dbReference>
<organism evidence="2 3">
    <name type="scientific">Spinacia oleracea</name>
    <name type="common">Spinach</name>
    <dbReference type="NCBI Taxonomy" id="3562"/>
    <lineage>
        <taxon>Eukaryota</taxon>
        <taxon>Viridiplantae</taxon>
        <taxon>Streptophyta</taxon>
        <taxon>Embryophyta</taxon>
        <taxon>Tracheophyta</taxon>
        <taxon>Spermatophyta</taxon>
        <taxon>Magnoliopsida</taxon>
        <taxon>eudicotyledons</taxon>
        <taxon>Gunneridae</taxon>
        <taxon>Pentapetalae</taxon>
        <taxon>Caryophyllales</taxon>
        <taxon>Chenopodiaceae</taxon>
        <taxon>Chenopodioideae</taxon>
        <taxon>Anserineae</taxon>
        <taxon>Spinacia</taxon>
    </lineage>
</organism>